<dbReference type="PROSITE" id="PS51257">
    <property type="entry name" value="PROKAR_LIPOPROTEIN"/>
    <property type="match status" value="1"/>
</dbReference>
<reference evidence="1" key="1">
    <citation type="journal article" date="2021" name="Proc. Natl. Acad. Sci. U.S.A.">
        <title>A Catalog of Tens of Thousands of Viruses from Human Metagenomes Reveals Hidden Associations with Chronic Diseases.</title>
        <authorList>
            <person name="Tisza M.J."/>
            <person name="Buck C.B."/>
        </authorList>
    </citation>
    <scope>NUCLEOTIDE SEQUENCE</scope>
    <source>
        <strain evidence="1">CtiX384</strain>
    </source>
</reference>
<evidence type="ECO:0000313" key="1">
    <source>
        <dbReference type="EMBL" id="DAF60575.1"/>
    </source>
</evidence>
<sequence length="181" mass="20223">MRKVLSLLAVFAFVFCSCSEEKVNDPYVIKYAKSLVSQYPNYASNEMAKDAINDSITNHSRSFIGKDARDLDDIVFSFDDLLDGKDGKCAIFVSSTNFSIDAPSNSSDKYISPFVKIIAFGRIDNNIAAKLDKNCKYKVSGKLHDWDGENNLNVLMSSMSDDLDFGTYILDDMTITEITNE</sequence>
<proteinExistence type="predicted"/>
<name>A0A8S5TC63_9CAUD</name>
<organism evidence="1">
    <name type="scientific">Myoviridae sp. ctiX384</name>
    <dbReference type="NCBI Taxonomy" id="2827702"/>
    <lineage>
        <taxon>Viruses</taxon>
        <taxon>Duplodnaviria</taxon>
        <taxon>Heunggongvirae</taxon>
        <taxon>Uroviricota</taxon>
        <taxon>Caudoviricetes</taxon>
    </lineage>
</organism>
<protein>
    <submittedName>
        <fullName evidence="1">Uncharacterized protein</fullName>
    </submittedName>
</protein>
<dbReference type="EMBL" id="BK032790">
    <property type="protein sequence ID" value="DAF60575.1"/>
    <property type="molecule type" value="Genomic_DNA"/>
</dbReference>
<accession>A0A8S5TC63</accession>